<evidence type="ECO:0000256" key="2">
    <source>
        <dbReference type="ARBA" id="ARBA00023015"/>
    </source>
</evidence>
<comment type="caution">
    <text evidence="6">The sequence shown here is derived from an EMBL/GenBank/DDBJ whole genome shotgun (WGS) entry which is preliminary data.</text>
</comment>
<dbReference type="InterPro" id="IPR036388">
    <property type="entry name" value="WH-like_DNA-bd_sf"/>
</dbReference>
<keyword evidence="3" id="KW-0238">DNA-binding</keyword>
<protein>
    <submittedName>
        <fullName evidence="6">LysR family transcriptional regulator</fullName>
    </submittedName>
</protein>
<comment type="similarity">
    <text evidence="1">Belongs to the LysR transcriptional regulatory family.</text>
</comment>
<accession>A0A1Q6R8J9</accession>
<evidence type="ECO:0000256" key="1">
    <source>
        <dbReference type="ARBA" id="ARBA00009437"/>
    </source>
</evidence>
<dbReference type="InterPro" id="IPR050950">
    <property type="entry name" value="HTH-type_LysR_regulators"/>
</dbReference>
<evidence type="ECO:0000313" key="7">
    <source>
        <dbReference type="Proteomes" id="UP000186777"/>
    </source>
</evidence>
<organism evidence="6 7">
    <name type="scientific">Phascolarctobacterium succinatutens</name>
    <dbReference type="NCBI Taxonomy" id="626940"/>
    <lineage>
        <taxon>Bacteria</taxon>
        <taxon>Bacillati</taxon>
        <taxon>Bacillota</taxon>
        <taxon>Negativicutes</taxon>
        <taxon>Acidaminococcales</taxon>
        <taxon>Acidaminococcaceae</taxon>
        <taxon>Phascolarctobacterium</taxon>
    </lineage>
</organism>
<dbReference type="AlphaFoldDB" id="A0A1Q6R8J9"/>
<dbReference type="GO" id="GO:0003700">
    <property type="term" value="F:DNA-binding transcription factor activity"/>
    <property type="evidence" value="ECO:0007669"/>
    <property type="project" value="InterPro"/>
</dbReference>
<dbReference type="PROSITE" id="PS50931">
    <property type="entry name" value="HTH_LYSR"/>
    <property type="match status" value="1"/>
</dbReference>
<dbReference type="CDD" id="cd05466">
    <property type="entry name" value="PBP2_LTTR_substrate"/>
    <property type="match status" value="1"/>
</dbReference>
<reference evidence="6 7" key="1">
    <citation type="journal article" date="2016" name="Nat. Biotechnol.">
        <title>Measurement of bacterial replication rates in microbial communities.</title>
        <authorList>
            <person name="Brown C.T."/>
            <person name="Olm M.R."/>
            <person name="Thomas B.C."/>
            <person name="Banfield J.F."/>
        </authorList>
    </citation>
    <scope>NUCLEOTIDE SEQUENCE [LARGE SCALE GENOMIC DNA]</scope>
    <source>
        <strain evidence="6">46_33</strain>
    </source>
</reference>
<evidence type="ECO:0000259" key="5">
    <source>
        <dbReference type="PROSITE" id="PS50931"/>
    </source>
</evidence>
<dbReference type="RefSeq" id="WP_303679473.1">
    <property type="nucleotide sequence ID" value="NZ_MNTG01000011.1"/>
</dbReference>
<evidence type="ECO:0000256" key="3">
    <source>
        <dbReference type="ARBA" id="ARBA00023125"/>
    </source>
</evidence>
<dbReference type="EMBL" id="MNTG01000011">
    <property type="protein sequence ID" value="OLA38679.1"/>
    <property type="molecule type" value="Genomic_DNA"/>
</dbReference>
<dbReference type="InterPro" id="IPR036390">
    <property type="entry name" value="WH_DNA-bd_sf"/>
</dbReference>
<dbReference type="STRING" id="626940.BHW43_03085"/>
<dbReference type="PRINTS" id="PR00039">
    <property type="entry name" value="HTHLYSR"/>
</dbReference>
<dbReference type="GO" id="GO:0003677">
    <property type="term" value="F:DNA binding"/>
    <property type="evidence" value="ECO:0007669"/>
    <property type="project" value="UniProtKB-KW"/>
</dbReference>
<sequence>MELDNYRNFLAIIEAGSFTGAADYVHIAQPALSKQLRALENYFGTKLIITTRGSRQILLTEAGRVLYQKAKYMCALEDLAKSEIENIMGGVVDTLRFSIANSRSALFIKSSLKDFCALYPNIKCELFEASINEQTQQMLNGITELGILSVPVEHQDNFEVLFRRDEELTAVFHKNSVFLDDSKKVVTLKELEDVPLSISSGCSEIFLKACAQASIVPRITCTSTTRSTTLEWTRAKAAVSIVPVESGEDLGEEFITRPISDIKADVYKTVVKVKDRPLSVVAQHFLKFYSKTRNSQQVCNLDEVLKNSSL</sequence>
<evidence type="ECO:0000313" key="6">
    <source>
        <dbReference type="EMBL" id="OLA38679.1"/>
    </source>
</evidence>
<dbReference type="Pfam" id="PF00126">
    <property type="entry name" value="HTH_1"/>
    <property type="match status" value="1"/>
</dbReference>
<dbReference type="Gene3D" id="1.10.10.10">
    <property type="entry name" value="Winged helix-like DNA-binding domain superfamily/Winged helix DNA-binding domain"/>
    <property type="match status" value="1"/>
</dbReference>
<feature type="domain" description="HTH lysR-type" evidence="5">
    <location>
        <begin position="1"/>
        <end position="60"/>
    </location>
</feature>
<evidence type="ECO:0000256" key="4">
    <source>
        <dbReference type="ARBA" id="ARBA00023163"/>
    </source>
</evidence>
<keyword evidence="2" id="KW-0805">Transcription regulation</keyword>
<gene>
    <name evidence="6" type="ORF">BHW43_03085</name>
</gene>
<dbReference type="Gene3D" id="3.40.190.290">
    <property type="match status" value="1"/>
</dbReference>
<dbReference type="PANTHER" id="PTHR30419">
    <property type="entry name" value="HTH-TYPE TRANSCRIPTIONAL REGULATOR YBHD"/>
    <property type="match status" value="1"/>
</dbReference>
<dbReference type="InterPro" id="IPR000847">
    <property type="entry name" value="LysR_HTH_N"/>
</dbReference>
<dbReference type="PANTHER" id="PTHR30419:SF8">
    <property type="entry name" value="NITROGEN ASSIMILATION TRANSCRIPTIONAL ACTIVATOR-RELATED"/>
    <property type="match status" value="1"/>
</dbReference>
<dbReference type="SUPFAM" id="SSF53850">
    <property type="entry name" value="Periplasmic binding protein-like II"/>
    <property type="match status" value="1"/>
</dbReference>
<keyword evidence="4" id="KW-0804">Transcription</keyword>
<dbReference type="InterPro" id="IPR005119">
    <property type="entry name" value="LysR_subst-bd"/>
</dbReference>
<dbReference type="Proteomes" id="UP000186777">
    <property type="component" value="Unassembled WGS sequence"/>
</dbReference>
<dbReference type="GO" id="GO:0005829">
    <property type="term" value="C:cytosol"/>
    <property type="evidence" value="ECO:0007669"/>
    <property type="project" value="TreeGrafter"/>
</dbReference>
<dbReference type="Pfam" id="PF03466">
    <property type="entry name" value="LysR_substrate"/>
    <property type="match status" value="1"/>
</dbReference>
<proteinExistence type="inferred from homology"/>
<dbReference type="SUPFAM" id="SSF46785">
    <property type="entry name" value="Winged helix' DNA-binding domain"/>
    <property type="match status" value="1"/>
</dbReference>
<name>A0A1Q6R8J9_9FIRM</name>